<evidence type="ECO:0000313" key="2">
    <source>
        <dbReference type="Proteomes" id="UP000235388"/>
    </source>
</evidence>
<reference evidence="1 2" key="1">
    <citation type="submission" date="2017-11" db="EMBL/GenBank/DDBJ databases">
        <title>De novo assembly and phasing of dikaryotic genomes from two isolates of Puccinia coronata f. sp. avenae, the causal agent of oat crown rust.</title>
        <authorList>
            <person name="Miller M.E."/>
            <person name="Zhang Y."/>
            <person name="Omidvar V."/>
            <person name="Sperschneider J."/>
            <person name="Schwessinger B."/>
            <person name="Raley C."/>
            <person name="Palmer J.M."/>
            <person name="Garnica D."/>
            <person name="Upadhyaya N."/>
            <person name="Rathjen J."/>
            <person name="Taylor J.M."/>
            <person name="Park R.F."/>
            <person name="Dodds P.N."/>
            <person name="Hirsch C.D."/>
            <person name="Kianian S.F."/>
            <person name="Figueroa M."/>
        </authorList>
    </citation>
    <scope>NUCLEOTIDE SEQUENCE [LARGE SCALE GENOMIC DNA]</scope>
    <source>
        <strain evidence="1">12NC29</strain>
    </source>
</reference>
<gene>
    <name evidence="1" type="ORF">PCANC_00185</name>
</gene>
<sequence>MSTGAYIHPARPYRVPRSPLRLPPLIPNLFSSSLTPLSTPTAAARTGSTRMYRQLRIHSGEHPFNDQRTEEGALVTPEMLLEDDWYPWKKGFSVS</sequence>
<protein>
    <submittedName>
        <fullName evidence="1">Uncharacterized protein</fullName>
    </submittedName>
</protein>
<dbReference type="AlphaFoldDB" id="A0A2N5W8I4"/>
<name>A0A2N5W8I4_9BASI</name>
<keyword evidence="2" id="KW-1185">Reference proteome</keyword>
<evidence type="ECO:0000313" key="1">
    <source>
        <dbReference type="EMBL" id="PLW58545.1"/>
    </source>
</evidence>
<accession>A0A2N5W8I4</accession>
<dbReference type="Proteomes" id="UP000235388">
    <property type="component" value="Unassembled WGS sequence"/>
</dbReference>
<comment type="caution">
    <text evidence="1">The sequence shown here is derived from an EMBL/GenBank/DDBJ whole genome shotgun (WGS) entry which is preliminary data.</text>
</comment>
<dbReference type="EMBL" id="PGCJ01000002">
    <property type="protein sequence ID" value="PLW58545.1"/>
    <property type="molecule type" value="Genomic_DNA"/>
</dbReference>
<proteinExistence type="predicted"/>
<organism evidence="1 2">
    <name type="scientific">Puccinia coronata f. sp. avenae</name>
    <dbReference type="NCBI Taxonomy" id="200324"/>
    <lineage>
        <taxon>Eukaryota</taxon>
        <taxon>Fungi</taxon>
        <taxon>Dikarya</taxon>
        <taxon>Basidiomycota</taxon>
        <taxon>Pucciniomycotina</taxon>
        <taxon>Pucciniomycetes</taxon>
        <taxon>Pucciniales</taxon>
        <taxon>Pucciniaceae</taxon>
        <taxon>Puccinia</taxon>
    </lineage>
</organism>